<proteinExistence type="predicted"/>
<feature type="domain" description="Cyclic nucleotide-binding" evidence="1">
    <location>
        <begin position="31"/>
        <end position="115"/>
    </location>
</feature>
<reference evidence="2" key="1">
    <citation type="submission" date="2020-09" db="EMBL/GenBank/DDBJ databases">
        <authorList>
            <person name="Kim M.K."/>
        </authorList>
    </citation>
    <scope>NUCLEOTIDE SEQUENCE</scope>
    <source>
        <strain evidence="2">BT704</strain>
    </source>
</reference>
<dbReference type="Proteomes" id="UP000653797">
    <property type="component" value="Unassembled WGS sequence"/>
</dbReference>
<dbReference type="AlphaFoldDB" id="A0A927B6L0"/>
<evidence type="ECO:0000259" key="1">
    <source>
        <dbReference type="Pfam" id="PF00027"/>
    </source>
</evidence>
<accession>A0A927B6L0</accession>
<dbReference type="SUPFAM" id="SSF51206">
    <property type="entry name" value="cAMP-binding domain-like"/>
    <property type="match status" value="1"/>
</dbReference>
<dbReference type="EMBL" id="JACXAA010000013">
    <property type="protein sequence ID" value="MBD2756664.1"/>
    <property type="molecule type" value="Genomic_DNA"/>
</dbReference>
<dbReference type="Pfam" id="PF00027">
    <property type="entry name" value="cNMP_binding"/>
    <property type="match status" value="1"/>
</dbReference>
<dbReference type="CDD" id="cd00038">
    <property type="entry name" value="CAP_ED"/>
    <property type="match status" value="1"/>
</dbReference>
<protein>
    <submittedName>
        <fullName evidence="2">Crp/Fnr family transcriptional regulator</fullName>
    </submittedName>
</protein>
<organism evidence="2 3">
    <name type="scientific">Spirosoma validum</name>
    <dbReference type="NCBI Taxonomy" id="2771355"/>
    <lineage>
        <taxon>Bacteria</taxon>
        <taxon>Pseudomonadati</taxon>
        <taxon>Bacteroidota</taxon>
        <taxon>Cytophagia</taxon>
        <taxon>Cytophagales</taxon>
        <taxon>Cytophagaceae</taxon>
        <taxon>Spirosoma</taxon>
    </lineage>
</organism>
<dbReference type="InterPro" id="IPR014710">
    <property type="entry name" value="RmlC-like_jellyroll"/>
</dbReference>
<dbReference type="InterPro" id="IPR000595">
    <property type="entry name" value="cNMP-bd_dom"/>
</dbReference>
<evidence type="ECO:0000313" key="2">
    <source>
        <dbReference type="EMBL" id="MBD2756664.1"/>
    </source>
</evidence>
<comment type="caution">
    <text evidence="2">The sequence shown here is derived from an EMBL/GenBank/DDBJ whole genome shotgun (WGS) entry which is preliminary data.</text>
</comment>
<sequence>MFDDFAQYIRQYAPEITDEQMQLIRSRSALKKVRKRQVLLQEGEVCQYKIFVLRGLLRTYSVAADGSEHIMKFTAEHEWMTDPDSYFNRTPSELNMDAIEASEVVLWTHDDYESLRTAIPEVNTFSEKLITKNIGDTQKRILMNISTNAEAKYQYFINNHPGIFRRVPLHMVASYLGVSRETLTRIRQGQLVATKG</sequence>
<dbReference type="Gene3D" id="2.60.120.10">
    <property type="entry name" value="Jelly Rolls"/>
    <property type="match status" value="1"/>
</dbReference>
<dbReference type="InterPro" id="IPR018490">
    <property type="entry name" value="cNMP-bd_dom_sf"/>
</dbReference>
<keyword evidence="3" id="KW-1185">Reference proteome</keyword>
<evidence type="ECO:0000313" key="3">
    <source>
        <dbReference type="Proteomes" id="UP000653797"/>
    </source>
</evidence>
<name>A0A927B6L0_9BACT</name>
<dbReference type="RefSeq" id="WP_191042281.1">
    <property type="nucleotide sequence ID" value="NZ_JACXAA010000013.1"/>
</dbReference>
<gene>
    <name evidence="2" type="ORF">IC230_27530</name>
</gene>